<gene>
    <name evidence="1" type="ordered locus">BA_1198</name>
</gene>
<organism evidence="1 2">
    <name type="scientific">Bacillus anthracis</name>
    <name type="common">anthrax bacterium</name>
    <dbReference type="NCBI Taxonomy" id="1392"/>
    <lineage>
        <taxon>Bacteria</taxon>
        <taxon>Bacillati</taxon>
        <taxon>Bacillota</taxon>
        <taxon>Bacilli</taxon>
        <taxon>Bacillales</taxon>
        <taxon>Bacillaceae</taxon>
        <taxon>Bacillus</taxon>
        <taxon>Bacillus cereus group</taxon>
    </lineage>
</organism>
<evidence type="ECO:0000313" key="2">
    <source>
        <dbReference type="Proteomes" id="UP000000427"/>
    </source>
</evidence>
<proteinExistence type="predicted"/>
<dbReference type="KEGG" id="ban:BA_1198"/>
<dbReference type="Proteomes" id="UP000000427">
    <property type="component" value="Chromosome"/>
</dbReference>
<dbReference type="AlphaFoldDB" id="A0A0F7RKV8"/>
<reference evidence="1 2" key="1">
    <citation type="journal article" date="2003" name="Nature">
        <title>The genome sequence of Bacillus anthracis Ames and comparison to closely related bacteria.</title>
        <authorList>
            <person name="Read T.D."/>
            <person name="Peterson S.N."/>
            <person name="Tourasse N."/>
            <person name="Baillie L.W."/>
            <person name="Paulsen I.T."/>
            <person name="Nelson K.E."/>
            <person name="Tettelin H."/>
            <person name="Fouts D.E."/>
            <person name="Eisen J.A."/>
            <person name="Gill S.R."/>
            <person name="Holtzapple E.K."/>
            <person name="Okstad O.A."/>
            <person name="Helgason E."/>
            <person name="Rilstone J."/>
            <person name="Wu M."/>
            <person name="Kolonay J.F."/>
            <person name="Beanan M.J."/>
            <person name="Dodson R.J."/>
            <person name="Brinkac L.M."/>
            <person name="Gwinn M."/>
            <person name="DeBoy R.T."/>
            <person name="Madpu R."/>
            <person name="Daugherty S.C."/>
            <person name="Durkin A.S."/>
            <person name="Haft D.H."/>
            <person name="Nelson W.C."/>
            <person name="Peterson J.D."/>
            <person name="Pop M."/>
            <person name="Khouri H.M."/>
            <person name="Radune D."/>
            <person name="Benton J.L."/>
            <person name="Mahamoud Y."/>
            <person name="Jiang L."/>
            <person name="Hance I.R."/>
            <person name="Weidman J.F."/>
            <person name="Berry K.J."/>
            <person name="Plaut R.D."/>
            <person name="Wolf A.M."/>
            <person name="Watkins K.L."/>
            <person name="Nierman W.C."/>
            <person name="Hazen A."/>
            <person name="Cline R."/>
            <person name="Redmond C."/>
            <person name="Thwaite J.E."/>
            <person name="White O."/>
            <person name="Salzberg S.L."/>
            <person name="Thomason B."/>
            <person name="Friedlander A.M."/>
            <person name="Koehler T.M."/>
            <person name="Hanna P.C."/>
            <person name="Kolsto A.B."/>
            <person name="Fraser C.M."/>
        </authorList>
    </citation>
    <scope>NUCLEOTIDE SEQUENCE [LARGE SCALE GENOMIC DNA]</scope>
    <source>
        <strain evidence="2">Ames / isolate Porton</strain>
    </source>
</reference>
<dbReference type="EMBL" id="AE016879">
    <property type="protein sequence ID" value="AAP25160.1"/>
    <property type="molecule type" value="Genomic_DNA"/>
</dbReference>
<name>A0A0F7RKV8_BACAN</name>
<accession>A0A0F7RKV8</accession>
<evidence type="ECO:0000313" key="1">
    <source>
        <dbReference type="EMBL" id="AAP25160.1"/>
    </source>
</evidence>
<protein>
    <submittedName>
        <fullName evidence="1">Uncharacterized protein</fullName>
    </submittedName>
</protein>
<sequence length="47" mass="5237">MIGVITNSIGEKLFGGKEKMKFVNKSLDVQSGWNEVGGKGIYKKRTY</sequence>